<reference evidence="3" key="1">
    <citation type="submission" date="2016-10" db="EMBL/GenBank/DDBJ databases">
        <authorList>
            <person name="Varghese N."/>
            <person name="Submissions S."/>
        </authorList>
    </citation>
    <scope>NUCLEOTIDE SEQUENCE [LARGE SCALE GENOMIC DNA]</scope>
    <source>
        <strain evidence="3">DSM 44234</strain>
    </source>
</reference>
<keyword evidence="1" id="KW-0472">Membrane</keyword>
<proteinExistence type="predicted"/>
<dbReference type="RefSeq" id="WP_139286317.1">
    <property type="nucleotide sequence ID" value="NZ_CBDRGN010000002.1"/>
</dbReference>
<dbReference type="EMBL" id="FNSA01000003">
    <property type="protein sequence ID" value="SED52561.1"/>
    <property type="molecule type" value="Genomic_DNA"/>
</dbReference>
<feature type="transmembrane region" description="Helical" evidence="1">
    <location>
        <begin position="48"/>
        <end position="68"/>
    </location>
</feature>
<evidence type="ECO:0000256" key="1">
    <source>
        <dbReference type="SAM" id="Phobius"/>
    </source>
</evidence>
<feature type="transmembrane region" description="Helical" evidence="1">
    <location>
        <begin position="16"/>
        <end position="36"/>
    </location>
</feature>
<feature type="transmembrane region" description="Helical" evidence="1">
    <location>
        <begin position="147"/>
        <end position="165"/>
    </location>
</feature>
<dbReference type="OrthoDB" id="4775122at2"/>
<evidence type="ECO:0000313" key="3">
    <source>
        <dbReference type="Proteomes" id="UP000182241"/>
    </source>
</evidence>
<evidence type="ECO:0000313" key="2">
    <source>
        <dbReference type="EMBL" id="SED52561.1"/>
    </source>
</evidence>
<keyword evidence="1" id="KW-1133">Transmembrane helix</keyword>
<keyword evidence="3" id="KW-1185">Reference proteome</keyword>
<sequence>MGADSGQIVARRATPLGVVGAVLAVLVAIEVLAWLWGQTVGTDMLWQAFSLLAGGVLVVAWLIYLVTWAARRKRFAWHLLIIPAIGLLGIAAAFTGLPHKARWAYDEPRLTAAAQTALADPRTEFNDPSDRRIGSQDVYSTSRSGGAVTFAVHGGGFMTITTLVFRPDGSRPERCAETWCRRLSDDWWLVLID</sequence>
<keyword evidence="1" id="KW-0812">Transmembrane</keyword>
<protein>
    <submittedName>
        <fullName evidence="2">Uncharacterized protein</fullName>
    </submittedName>
</protein>
<gene>
    <name evidence="2" type="ORF">SAMN04489793_5130</name>
</gene>
<organism evidence="2 3">
    <name type="scientific">Tsukamurella tyrosinosolvens</name>
    <dbReference type="NCBI Taxonomy" id="57704"/>
    <lineage>
        <taxon>Bacteria</taxon>
        <taxon>Bacillati</taxon>
        <taxon>Actinomycetota</taxon>
        <taxon>Actinomycetes</taxon>
        <taxon>Mycobacteriales</taxon>
        <taxon>Tsukamurellaceae</taxon>
        <taxon>Tsukamurella</taxon>
    </lineage>
</organism>
<dbReference type="Proteomes" id="UP000182241">
    <property type="component" value="Unassembled WGS sequence"/>
</dbReference>
<dbReference type="STRING" id="57704.SAMN04489793_5130"/>
<feature type="transmembrane region" description="Helical" evidence="1">
    <location>
        <begin position="75"/>
        <end position="97"/>
    </location>
</feature>
<name>A0A1H5BE92_TSUTY</name>
<dbReference type="AlphaFoldDB" id="A0A1H5BE92"/>
<accession>A0A1H5BE92</accession>